<keyword evidence="3" id="KW-0813">Transport</keyword>
<dbReference type="Pfam" id="PF00528">
    <property type="entry name" value="BPD_transp_1"/>
    <property type="match status" value="1"/>
</dbReference>
<feature type="domain" description="ABC transmembrane type-1" evidence="10">
    <location>
        <begin position="291"/>
        <end position="523"/>
    </location>
</feature>
<dbReference type="PANTHER" id="PTHR43470:SF6">
    <property type="entry name" value="PHOSPHATE TRANSPORT SYSTEM PERMEASE PROTEIN PSTA"/>
    <property type="match status" value="1"/>
</dbReference>
<dbReference type="GO" id="GO:0005886">
    <property type="term" value="C:plasma membrane"/>
    <property type="evidence" value="ECO:0007669"/>
    <property type="project" value="UniProtKB-SubCell"/>
</dbReference>
<evidence type="ECO:0000256" key="6">
    <source>
        <dbReference type="ARBA" id="ARBA00022989"/>
    </source>
</evidence>
<name>A0A564ZMD5_9BACT</name>
<evidence type="ECO:0000259" key="10">
    <source>
        <dbReference type="PROSITE" id="PS50928"/>
    </source>
</evidence>
<evidence type="ECO:0000256" key="1">
    <source>
        <dbReference type="ARBA" id="ARBA00004651"/>
    </source>
</evidence>
<evidence type="ECO:0000256" key="2">
    <source>
        <dbReference type="ARBA" id="ARBA00007069"/>
    </source>
</evidence>
<keyword evidence="5 8" id="KW-0812">Transmembrane</keyword>
<dbReference type="InterPro" id="IPR000515">
    <property type="entry name" value="MetI-like"/>
</dbReference>
<dbReference type="SUPFAM" id="SSF161098">
    <property type="entry name" value="MetI-like"/>
    <property type="match status" value="1"/>
</dbReference>
<dbReference type="InterPro" id="IPR035906">
    <property type="entry name" value="MetI-like_sf"/>
</dbReference>
<keyword evidence="7 8" id="KW-0472">Membrane</keyword>
<comment type="similarity">
    <text evidence="2 8">Belongs to the binding-protein-dependent transport system permease family. CysTW subfamily.</text>
</comment>
<keyword evidence="12" id="KW-1185">Reference proteome</keyword>
<keyword evidence="9" id="KW-0175">Coiled coil</keyword>
<dbReference type="AlphaFoldDB" id="A0A564ZMD5"/>
<feature type="transmembrane region" description="Helical" evidence="8">
    <location>
        <begin position="380"/>
        <end position="403"/>
    </location>
</feature>
<feature type="transmembrane region" description="Helical" evidence="8">
    <location>
        <begin position="336"/>
        <end position="360"/>
    </location>
</feature>
<organism evidence="11 12">
    <name type="scientific">Candidatus Methylomirabilis lanthanidiphila</name>
    <dbReference type="NCBI Taxonomy" id="2211376"/>
    <lineage>
        <taxon>Bacteria</taxon>
        <taxon>Candidatus Methylomirabilota</taxon>
        <taxon>Candidatus Methylomirabilia</taxon>
        <taxon>Candidatus Methylomirabilales</taxon>
        <taxon>Candidatus Methylomirabilaceae</taxon>
        <taxon>Candidatus Methylomirabilis</taxon>
    </lineage>
</organism>
<evidence type="ECO:0000256" key="8">
    <source>
        <dbReference type="RuleBase" id="RU363043"/>
    </source>
</evidence>
<feature type="coiled-coil region" evidence="9">
    <location>
        <begin position="199"/>
        <end position="226"/>
    </location>
</feature>
<evidence type="ECO:0000313" key="11">
    <source>
        <dbReference type="EMBL" id="VUZ86256.1"/>
    </source>
</evidence>
<feature type="transmembrane region" description="Helical" evidence="8">
    <location>
        <begin position="286"/>
        <end position="316"/>
    </location>
</feature>
<keyword evidence="6 8" id="KW-1133">Transmembrane helix</keyword>
<comment type="subcellular location">
    <subcellularLocation>
        <location evidence="1 8">Cell membrane</location>
        <topology evidence="1 8">Multi-pass membrane protein</topology>
    </subcellularLocation>
</comment>
<evidence type="ECO:0000256" key="7">
    <source>
        <dbReference type="ARBA" id="ARBA00023136"/>
    </source>
</evidence>
<dbReference type="InterPro" id="IPR005672">
    <property type="entry name" value="Phosphate_PstA"/>
</dbReference>
<sequence>MTRFWKSGDPFIWLTGGTLAVNLIMVAGLVILVLVNGLGFFWPSPIAHLTLTDGRELLGQVVEREKIPEPGTPQGTQTLYRIKIKVGNRDLYGADFVWVDEATIVRRDFPIEALVVERQEWGNLHGFIREVRDGNEIVASGPVNAWQELQRRLPAARTTSQEIGRIEKKEIGGINHAQETIRLKLKKLALQGRGEHSEVKQLQQALEDWEAQYQIQTTRLNELRQTLRHTLIVSVAGGQEAELPLAQIVLAYRPNMMGLWAKIGFYLSGIWEFVSGEPRESNTEGGVFPAIFGTVLMVMMMSLFVTPLGVLAAFYLREYAKQGPFVSAVRIAVNNLAGVPSIVFGVFGVGFFIYLVGGGIDRLFYPEALPTPTFGTGGILWASLTLALLTVPVVIVATEEGLAAIPVGLREASLALGATKFETMWRVVLPSVMPSILTGLILAMARAAGEVAPLMITGVVKLAPTLPIDGYWPYLHLERKFMHLGFHIYDVGFQSPNVDAARPMVYATALLLLLVVIILNLTAILLRNRLRRQYALSAF</sequence>
<gene>
    <name evidence="11" type="ORF">MELA_02656</name>
</gene>
<evidence type="ECO:0000313" key="12">
    <source>
        <dbReference type="Proteomes" id="UP000334340"/>
    </source>
</evidence>
<feature type="transmembrane region" description="Helical" evidence="8">
    <location>
        <begin position="504"/>
        <end position="526"/>
    </location>
</feature>
<accession>A0A564ZMD5</accession>
<evidence type="ECO:0000256" key="4">
    <source>
        <dbReference type="ARBA" id="ARBA00022475"/>
    </source>
</evidence>
<dbReference type="Gene3D" id="1.10.3720.10">
    <property type="entry name" value="MetI-like"/>
    <property type="match status" value="1"/>
</dbReference>
<dbReference type="NCBIfam" id="TIGR00974">
    <property type="entry name" value="3a0107s02c"/>
    <property type="match status" value="1"/>
</dbReference>
<dbReference type="PROSITE" id="PS50928">
    <property type="entry name" value="ABC_TM1"/>
    <property type="match status" value="1"/>
</dbReference>
<protein>
    <recommendedName>
        <fullName evidence="8">Phosphate transport system permease protein PstA</fullName>
    </recommendedName>
</protein>
<evidence type="ECO:0000256" key="9">
    <source>
        <dbReference type="SAM" id="Coils"/>
    </source>
</evidence>
<dbReference type="PANTHER" id="PTHR43470">
    <property type="entry name" value="PHOSPHATE TRANSPORT SYSTEM PERMEASE PROTEIN PSTA-RELATED"/>
    <property type="match status" value="1"/>
</dbReference>
<feature type="transmembrane region" description="Helical" evidence="8">
    <location>
        <begin position="424"/>
        <end position="445"/>
    </location>
</feature>
<dbReference type="Proteomes" id="UP000334340">
    <property type="component" value="Unassembled WGS sequence"/>
</dbReference>
<dbReference type="CDD" id="cd06261">
    <property type="entry name" value="TM_PBP2"/>
    <property type="match status" value="1"/>
</dbReference>
<dbReference type="GO" id="GO:0005315">
    <property type="term" value="F:phosphate transmembrane transporter activity"/>
    <property type="evidence" value="ECO:0007669"/>
    <property type="project" value="InterPro"/>
</dbReference>
<dbReference type="GO" id="GO:0035435">
    <property type="term" value="P:phosphate ion transmembrane transport"/>
    <property type="evidence" value="ECO:0007669"/>
    <property type="project" value="InterPro"/>
</dbReference>
<dbReference type="EMBL" id="CABIKM010000048">
    <property type="protein sequence ID" value="VUZ86256.1"/>
    <property type="molecule type" value="Genomic_DNA"/>
</dbReference>
<proteinExistence type="inferred from homology"/>
<evidence type="ECO:0000256" key="3">
    <source>
        <dbReference type="ARBA" id="ARBA00022448"/>
    </source>
</evidence>
<evidence type="ECO:0000256" key="5">
    <source>
        <dbReference type="ARBA" id="ARBA00022692"/>
    </source>
</evidence>
<feature type="transmembrane region" description="Helical" evidence="8">
    <location>
        <begin position="12"/>
        <end position="35"/>
    </location>
</feature>
<keyword evidence="4 8" id="KW-1003">Cell membrane</keyword>
<reference evidence="11 12" key="1">
    <citation type="submission" date="2019-07" db="EMBL/GenBank/DDBJ databases">
        <authorList>
            <person name="Cremers G."/>
        </authorList>
    </citation>
    <scope>NUCLEOTIDE SEQUENCE [LARGE SCALE GENOMIC DNA]</scope>
</reference>